<gene>
    <name evidence="4" type="ORF">E5676_scaffold178G00520</name>
    <name evidence="3" type="ORF">E6C27_scaffold9475G00110</name>
</gene>
<organism evidence="4 6">
    <name type="scientific">Cucumis melo var. makuwa</name>
    <name type="common">Oriental melon</name>
    <dbReference type="NCBI Taxonomy" id="1194695"/>
    <lineage>
        <taxon>Eukaryota</taxon>
        <taxon>Viridiplantae</taxon>
        <taxon>Streptophyta</taxon>
        <taxon>Embryophyta</taxon>
        <taxon>Tracheophyta</taxon>
        <taxon>Spermatophyta</taxon>
        <taxon>Magnoliopsida</taxon>
        <taxon>eudicotyledons</taxon>
        <taxon>Gunneridae</taxon>
        <taxon>Pentapetalae</taxon>
        <taxon>rosids</taxon>
        <taxon>fabids</taxon>
        <taxon>Cucurbitales</taxon>
        <taxon>Cucurbitaceae</taxon>
        <taxon>Benincaseae</taxon>
        <taxon>Cucumis</taxon>
    </lineage>
</organism>
<accession>A0A5D3C2L6</accession>
<dbReference type="PANTHER" id="PTHR37189">
    <property type="entry name" value="CONCANAVALIN A-LIKE LECTIN/GLUCANASE DOMAIN-CONTAINING PROTEIN-RELATED"/>
    <property type="match status" value="1"/>
</dbReference>
<reference evidence="5 6" key="1">
    <citation type="submission" date="2019-08" db="EMBL/GenBank/DDBJ databases">
        <title>Draft genome sequences of two oriental melons (Cucumis melo L. var makuwa).</title>
        <authorList>
            <person name="Kwon S.-Y."/>
        </authorList>
    </citation>
    <scope>NUCLEOTIDE SEQUENCE [LARGE SCALE GENOMIC DNA]</scope>
    <source>
        <strain evidence="6">cv. Chang Bougi</strain>
        <strain evidence="5">cv. SW 3</strain>
        <tissue evidence="4">Leaf</tissue>
    </source>
</reference>
<dbReference type="Proteomes" id="UP000321947">
    <property type="component" value="Unassembled WGS sequence"/>
</dbReference>
<feature type="signal peptide" evidence="2">
    <location>
        <begin position="1"/>
        <end position="31"/>
    </location>
</feature>
<evidence type="ECO:0008006" key="7">
    <source>
        <dbReference type="Google" id="ProtNLM"/>
    </source>
</evidence>
<evidence type="ECO:0000313" key="5">
    <source>
        <dbReference type="Proteomes" id="UP000321393"/>
    </source>
</evidence>
<evidence type="ECO:0000256" key="2">
    <source>
        <dbReference type="SAM" id="SignalP"/>
    </source>
</evidence>
<protein>
    <recommendedName>
        <fullName evidence="7">Transmembrane protein</fullName>
    </recommendedName>
</protein>
<feature type="transmembrane region" description="Helical" evidence="1">
    <location>
        <begin position="106"/>
        <end position="131"/>
    </location>
</feature>
<dbReference type="OrthoDB" id="1107534at2759"/>
<dbReference type="AlphaFoldDB" id="A0A5D3C2L6"/>
<feature type="chain" id="PRO_5042723031" description="Transmembrane protein" evidence="2">
    <location>
        <begin position="32"/>
        <end position="158"/>
    </location>
</feature>
<keyword evidence="1" id="KW-0472">Membrane</keyword>
<keyword evidence="1" id="KW-0812">Transmembrane</keyword>
<comment type="caution">
    <text evidence="4">The sequence shown here is derived from an EMBL/GenBank/DDBJ whole genome shotgun (WGS) entry which is preliminary data.</text>
</comment>
<evidence type="ECO:0000313" key="6">
    <source>
        <dbReference type="Proteomes" id="UP000321947"/>
    </source>
</evidence>
<keyword evidence="1" id="KW-1133">Transmembrane helix</keyword>
<dbReference type="EMBL" id="SSTE01019102">
    <property type="protein sequence ID" value="KAA0036919.1"/>
    <property type="molecule type" value="Genomic_DNA"/>
</dbReference>
<evidence type="ECO:0000313" key="4">
    <source>
        <dbReference type="EMBL" id="TYK05544.1"/>
    </source>
</evidence>
<evidence type="ECO:0000313" key="3">
    <source>
        <dbReference type="EMBL" id="KAA0036919.1"/>
    </source>
</evidence>
<proteinExistence type="predicted"/>
<evidence type="ECO:0000256" key="1">
    <source>
        <dbReference type="SAM" id="Phobius"/>
    </source>
</evidence>
<keyword evidence="2" id="KW-0732">Signal</keyword>
<dbReference type="EMBL" id="SSTD01013863">
    <property type="protein sequence ID" value="TYK05544.1"/>
    <property type="molecule type" value="Genomic_DNA"/>
</dbReference>
<dbReference type="Proteomes" id="UP000321393">
    <property type="component" value="Unassembled WGS sequence"/>
</dbReference>
<dbReference type="PANTHER" id="PTHR37189:SF4">
    <property type="entry name" value="TRANSMEMBRANE PROTEIN"/>
    <property type="match status" value="1"/>
</dbReference>
<name>A0A5D3C2L6_CUCMM</name>
<sequence>MAIHESPIPSFAVLYSSLALIILLLAPLSNARDLRPSEHGLDYQNPDAIQNSSPQMQSFFKGNSWSNSDVALPKAMNTSLPPQWWNRSHRNRSGASAAGGDHIRGALLVASLVCGIIGVSLLVASAFIYFFKFRKQSRSSSSSSSLSASETTNIIANK</sequence>